<dbReference type="GO" id="GO:0005886">
    <property type="term" value="C:plasma membrane"/>
    <property type="evidence" value="ECO:0007669"/>
    <property type="project" value="UniProtKB-SubCell"/>
</dbReference>
<feature type="transmembrane region" description="Helical" evidence="6">
    <location>
        <begin position="357"/>
        <end position="378"/>
    </location>
</feature>
<feature type="transmembrane region" description="Helical" evidence="6">
    <location>
        <begin position="114"/>
        <end position="132"/>
    </location>
</feature>
<evidence type="ECO:0000256" key="5">
    <source>
        <dbReference type="ARBA" id="ARBA00023136"/>
    </source>
</evidence>
<evidence type="ECO:0000313" key="8">
    <source>
        <dbReference type="Proteomes" id="UP000737113"/>
    </source>
</evidence>
<organism evidence="7 8">
    <name type="scientific">Shewanella salipaludis</name>
    <dbReference type="NCBI Taxonomy" id="2723052"/>
    <lineage>
        <taxon>Bacteria</taxon>
        <taxon>Pseudomonadati</taxon>
        <taxon>Pseudomonadota</taxon>
        <taxon>Gammaproteobacteria</taxon>
        <taxon>Alteromonadales</taxon>
        <taxon>Shewanellaceae</taxon>
        <taxon>Shewanella</taxon>
    </lineage>
</organism>
<accession>A0A972FSV7</accession>
<dbReference type="AlphaFoldDB" id="A0A972FSV7"/>
<evidence type="ECO:0000256" key="4">
    <source>
        <dbReference type="ARBA" id="ARBA00022989"/>
    </source>
</evidence>
<feature type="transmembrane region" description="Helical" evidence="6">
    <location>
        <begin position="83"/>
        <end position="108"/>
    </location>
</feature>
<evidence type="ECO:0000256" key="2">
    <source>
        <dbReference type="ARBA" id="ARBA00022475"/>
    </source>
</evidence>
<dbReference type="Proteomes" id="UP000737113">
    <property type="component" value="Unassembled WGS sequence"/>
</dbReference>
<evidence type="ECO:0000256" key="1">
    <source>
        <dbReference type="ARBA" id="ARBA00004651"/>
    </source>
</evidence>
<feature type="transmembrane region" description="Helical" evidence="6">
    <location>
        <begin position="144"/>
        <end position="164"/>
    </location>
</feature>
<evidence type="ECO:0000313" key="7">
    <source>
        <dbReference type="EMBL" id="NMH65598.1"/>
    </source>
</evidence>
<sequence length="426" mass="47796">MSFAKNTSVYLISNILNAAAPFLLLPLLTRWLGPEGYGKVAMFQTLIAGMLALIGINTVGAASRKYYDDMSREELGRFNFSCIYILFFTLILSIIMIFTFGDIISVFLNIQVKWIYAAIVIAFFTYIINFRLVQWQVRNKAMKYCGLQVSNALLGMLATLFLVKMYSFGEQGRVDALLYTSAIFSLISVCLLIKDKLLIITGLRYDYISEALKFGVPLTPHVFGAFLLSAADRFVINDELGVKFAGIYMVSVQVSMALAIIFDAINKAYVPWLFSRLKNCSMTGKYEIVKNTYLYFISLLVVSGCAFFIGPLVIELVVNEDFYMAKDVIGWLCLGQVFGGMYLMVTNYIFYEKSTTALSIVTIACGLGNLLLMLLFIGPFGVNGVAFAFVISKLIQFLVTWVLANKVYPMPWLSFLLNKNGIEHVR</sequence>
<proteinExistence type="predicted"/>
<evidence type="ECO:0000256" key="6">
    <source>
        <dbReference type="SAM" id="Phobius"/>
    </source>
</evidence>
<keyword evidence="8" id="KW-1185">Reference proteome</keyword>
<comment type="subcellular location">
    <subcellularLocation>
        <location evidence="1">Cell membrane</location>
        <topology evidence="1">Multi-pass membrane protein</topology>
    </subcellularLocation>
</comment>
<evidence type="ECO:0000256" key="3">
    <source>
        <dbReference type="ARBA" id="ARBA00022692"/>
    </source>
</evidence>
<feature type="transmembrane region" description="Helical" evidence="6">
    <location>
        <begin position="329"/>
        <end position="350"/>
    </location>
</feature>
<dbReference type="PANTHER" id="PTHR30250:SF11">
    <property type="entry name" value="O-ANTIGEN TRANSPORTER-RELATED"/>
    <property type="match status" value="1"/>
</dbReference>
<name>A0A972FSV7_9GAMM</name>
<keyword evidence="5 6" id="KW-0472">Membrane</keyword>
<dbReference type="RefSeq" id="WP_169564293.1">
    <property type="nucleotide sequence ID" value="NZ_JAAXYH010000006.1"/>
</dbReference>
<reference evidence="7" key="1">
    <citation type="submission" date="2020-04" db="EMBL/GenBank/DDBJ databases">
        <title>Description of Shewanella salipaludis sp. nov., isolated from a salt marsh.</title>
        <authorList>
            <person name="Park S."/>
            <person name="Yoon J.-H."/>
        </authorList>
    </citation>
    <scope>NUCLEOTIDE SEQUENCE</scope>
    <source>
        <strain evidence="7">SHSM-M6</strain>
    </source>
</reference>
<dbReference type="EMBL" id="JAAXYH010000006">
    <property type="protein sequence ID" value="NMH65598.1"/>
    <property type="molecule type" value="Genomic_DNA"/>
</dbReference>
<feature type="transmembrane region" description="Helical" evidence="6">
    <location>
        <begin position="248"/>
        <end position="272"/>
    </location>
</feature>
<feature type="transmembrane region" description="Helical" evidence="6">
    <location>
        <begin position="7"/>
        <end position="28"/>
    </location>
</feature>
<dbReference type="InterPro" id="IPR050833">
    <property type="entry name" value="Poly_Biosynth_Transport"/>
</dbReference>
<feature type="transmembrane region" description="Helical" evidence="6">
    <location>
        <begin position="293"/>
        <end position="314"/>
    </location>
</feature>
<feature type="transmembrane region" description="Helical" evidence="6">
    <location>
        <begin position="176"/>
        <end position="193"/>
    </location>
</feature>
<keyword evidence="2" id="KW-1003">Cell membrane</keyword>
<gene>
    <name evidence="7" type="ORF">HC757_10480</name>
</gene>
<keyword evidence="3 6" id="KW-0812">Transmembrane</keyword>
<comment type="caution">
    <text evidence="7">The sequence shown here is derived from an EMBL/GenBank/DDBJ whole genome shotgun (WGS) entry which is preliminary data.</text>
</comment>
<feature type="transmembrane region" description="Helical" evidence="6">
    <location>
        <begin position="214"/>
        <end position="236"/>
    </location>
</feature>
<dbReference type="Pfam" id="PF01943">
    <property type="entry name" value="Polysacc_synt"/>
    <property type="match status" value="1"/>
</dbReference>
<protein>
    <submittedName>
        <fullName evidence="7">Oligosaccharide flippase family protein</fullName>
    </submittedName>
</protein>
<feature type="transmembrane region" description="Helical" evidence="6">
    <location>
        <begin position="40"/>
        <end position="62"/>
    </location>
</feature>
<dbReference type="PANTHER" id="PTHR30250">
    <property type="entry name" value="PST FAMILY PREDICTED COLANIC ACID TRANSPORTER"/>
    <property type="match status" value="1"/>
</dbReference>
<keyword evidence="4 6" id="KW-1133">Transmembrane helix</keyword>
<dbReference type="InterPro" id="IPR002797">
    <property type="entry name" value="Polysacc_synth"/>
</dbReference>